<sequence length="225" mass="24556">MQARQSNGLQSRRNQLQQRGAQNFWLRSAKPALGNAPRYGPPHTQLYQASGAAPGAAALQEGARPTGFQDGHGAGTGFLPMADTMMSAAPPSDASPENVMSTLNQLKSMMERMRQEKDLEEDQPLSYLPSASQGGASAAVEYDNPSQEMDYFRKELENCKKEVAATQQELGSVKRAMKQLEEANNNLKKKTTESLESLRDQLSLLLNACPLPEDDPFAYPPLPSS</sequence>
<proteinExistence type="predicted"/>
<evidence type="ECO:0000256" key="1">
    <source>
        <dbReference type="SAM" id="Coils"/>
    </source>
</evidence>
<keyword evidence="4" id="KW-1185">Reference proteome</keyword>
<evidence type="ECO:0000256" key="2">
    <source>
        <dbReference type="SAM" id="MobiDB-lite"/>
    </source>
</evidence>
<dbReference type="EMBL" id="JAJHUN010000010">
    <property type="protein sequence ID" value="KAJ4146941.1"/>
    <property type="molecule type" value="Genomic_DNA"/>
</dbReference>
<evidence type="ECO:0000313" key="3">
    <source>
        <dbReference type="EMBL" id="KAJ4146941.1"/>
    </source>
</evidence>
<dbReference type="RefSeq" id="XP_056049882.1">
    <property type="nucleotide sequence ID" value="XM_056192780.1"/>
</dbReference>
<dbReference type="KEGG" id="amus:LMH87_001495"/>
<organism evidence="3 4">
    <name type="scientific">Akanthomyces muscarius</name>
    <name type="common">Entomopathogenic fungus</name>
    <name type="synonym">Lecanicillium muscarium</name>
    <dbReference type="NCBI Taxonomy" id="2231603"/>
    <lineage>
        <taxon>Eukaryota</taxon>
        <taxon>Fungi</taxon>
        <taxon>Dikarya</taxon>
        <taxon>Ascomycota</taxon>
        <taxon>Pezizomycotina</taxon>
        <taxon>Sordariomycetes</taxon>
        <taxon>Hypocreomycetidae</taxon>
        <taxon>Hypocreales</taxon>
        <taxon>Cordycipitaceae</taxon>
        <taxon>Akanthomyces</taxon>
    </lineage>
</organism>
<keyword evidence="1" id="KW-0175">Coiled coil</keyword>
<comment type="caution">
    <text evidence="3">The sequence shown here is derived from an EMBL/GenBank/DDBJ whole genome shotgun (WGS) entry which is preliminary data.</text>
</comment>
<dbReference type="Proteomes" id="UP001144673">
    <property type="component" value="Chromosome 3"/>
</dbReference>
<evidence type="ECO:0000313" key="4">
    <source>
        <dbReference type="Proteomes" id="UP001144673"/>
    </source>
</evidence>
<protein>
    <submittedName>
        <fullName evidence="3">Uncharacterized protein</fullName>
    </submittedName>
</protein>
<feature type="coiled-coil region" evidence="1">
    <location>
        <begin position="149"/>
        <end position="208"/>
    </location>
</feature>
<feature type="region of interest" description="Disordered" evidence="2">
    <location>
        <begin position="119"/>
        <end position="138"/>
    </location>
</feature>
<gene>
    <name evidence="3" type="ORF">LMH87_001495</name>
</gene>
<accession>A0A9W8Q7P5</accession>
<dbReference type="AlphaFoldDB" id="A0A9W8Q7P5"/>
<reference evidence="3" key="1">
    <citation type="journal article" date="2023" name="Access Microbiol">
        <title>De-novo genome assembly for Akanthomyces muscarius, a biocontrol agent of insect agricultural pests.</title>
        <authorList>
            <person name="Erdos Z."/>
            <person name="Studholme D.J."/>
            <person name="Raymond B."/>
            <person name="Sharma M."/>
        </authorList>
    </citation>
    <scope>NUCLEOTIDE SEQUENCE</scope>
    <source>
        <strain evidence="3">Ve6</strain>
    </source>
</reference>
<dbReference type="GeneID" id="80888654"/>
<dbReference type="Gene3D" id="1.20.5.340">
    <property type="match status" value="1"/>
</dbReference>
<name>A0A9W8Q7P5_AKAMU</name>